<feature type="domain" description="HD" evidence="8">
    <location>
        <begin position="331"/>
        <end position="424"/>
    </location>
</feature>
<dbReference type="InterPro" id="IPR004087">
    <property type="entry name" value="KH_dom"/>
</dbReference>
<dbReference type="GO" id="GO:0016787">
    <property type="term" value="F:hydrolase activity"/>
    <property type="evidence" value="ECO:0007669"/>
    <property type="project" value="UniProtKB-KW"/>
</dbReference>
<dbReference type="CDD" id="cd00077">
    <property type="entry name" value="HDc"/>
    <property type="match status" value="1"/>
</dbReference>
<dbReference type="Pfam" id="PF12072">
    <property type="entry name" value="RNase_Y_N"/>
    <property type="match status" value="1"/>
</dbReference>
<dbReference type="PROSITE" id="PS50084">
    <property type="entry name" value="KH_TYPE_1"/>
    <property type="match status" value="1"/>
</dbReference>
<evidence type="ECO:0000256" key="4">
    <source>
        <dbReference type="ARBA" id="ARBA00022884"/>
    </source>
</evidence>
<dbReference type="NCBIfam" id="TIGR03319">
    <property type="entry name" value="RNase_Y"/>
    <property type="match status" value="1"/>
</dbReference>
<feature type="coiled-coil region" evidence="7">
    <location>
        <begin position="28"/>
        <end position="183"/>
    </location>
</feature>
<comment type="caution">
    <text evidence="9">The sequence shown here is derived from an EMBL/GenBank/DDBJ whole genome shotgun (WGS) entry which is preliminary data.</text>
</comment>
<keyword evidence="5" id="KW-0472">Membrane</keyword>
<dbReference type="Gene3D" id="3.30.1370.10">
    <property type="entry name" value="K Homology domain, type 1"/>
    <property type="match status" value="1"/>
</dbReference>
<evidence type="ECO:0000313" key="9">
    <source>
        <dbReference type="EMBL" id="KPJ66120.1"/>
    </source>
</evidence>
<keyword evidence="7" id="KW-0175">Coiled coil</keyword>
<evidence type="ECO:0000256" key="2">
    <source>
        <dbReference type="ARBA" id="ARBA00022759"/>
    </source>
</evidence>
<dbReference type="InterPro" id="IPR022711">
    <property type="entry name" value="RNase_Y_N"/>
</dbReference>
<dbReference type="SUPFAM" id="SSF109604">
    <property type="entry name" value="HD-domain/PDEase-like"/>
    <property type="match status" value="1"/>
</dbReference>
<dbReference type="GO" id="GO:0003723">
    <property type="term" value="F:RNA binding"/>
    <property type="evidence" value="ECO:0007669"/>
    <property type="project" value="UniProtKB-UniRule"/>
</dbReference>
<keyword evidence="1 5" id="KW-0540">Nuclease</keyword>
<accession>A0A0S7XUK6</accession>
<dbReference type="SUPFAM" id="SSF54791">
    <property type="entry name" value="Eukaryotic type KH-domain (KH-domain type I)"/>
    <property type="match status" value="1"/>
</dbReference>
<dbReference type="PROSITE" id="PS51831">
    <property type="entry name" value="HD"/>
    <property type="match status" value="1"/>
</dbReference>
<name>A0A0S7XUK6_UNCSA</name>
<dbReference type="Proteomes" id="UP000051861">
    <property type="component" value="Unassembled WGS sequence"/>
</dbReference>
<dbReference type="PANTHER" id="PTHR12826:SF15">
    <property type="entry name" value="RIBONUCLEASE Y"/>
    <property type="match status" value="1"/>
</dbReference>
<dbReference type="InterPro" id="IPR017705">
    <property type="entry name" value="Ribonuclease_Y"/>
</dbReference>
<keyword evidence="2 5" id="KW-0255">Endonuclease</keyword>
<dbReference type="EC" id="3.1.-.-" evidence="5 6"/>
<evidence type="ECO:0000313" key="10">
    <source>
        <dbReference type="Proteomes" id="UP000051861"/>
    </source>
</evidence>
<evidence type="ECO:0000256" key="3">
    <source>
        <dbReference type="ARBA" id="ARBA00022801"/>
    </source>
</evidence>
<dbReference type="AlphaFoldDB" id="A0A0S7XUK6"/>
<keyword evidence="5" id="KW-0812">Transmembrane</keyword>
<organism evidence="9 10">
    <name type="scientific">candidate division WOR-1 bacterium DG_54_3</name>
    <dbReference type="NCBI Taxonomy" id="1703775"/>
    <lineage>
        <taxon>Bacteria</taxon>
        <taxon>Bacillati</taxon>
        <taxon>Saganbacteria</taxon>
    </lineage>
</organism>
<dbReference type="GO" id="GO:0006402">
    <property type="term" value="P:mRNA catabolic process"/>
    <property type="evidence" value="ECO:0007669"/>
    <property type="project" value="UniProtKB-UniRule"/>
</dbReference>
<dbReference type="InterPro" id="IPR003607">
    <property type="entry name" value="HD/PDEase_dom"/>
</dbReference>
<evidence type="ECO:0000256" key="6">
    <source>
        <dbReference type="NCBIfam" id="TIGR03319"/>
    </source>
</evidence>
<dbReference type="InterPro" id="IPR006675">
    <property type="entry name" value="HDIG_dom"/>
</dbReference>
<dbReference type="InterPro" id="IPR036612">
    <property type="entry name" value="KH_dom_type_1_sf"/>
</dbReference>
<dbReference type="Pfam" id="PF00013">
    <property type="entry name" value="KH_1"/>
    <property type="match status" value="1"/>
</dbReference>
<dbReference type="Gene3D" id="1.10.3210.10">
    <property type="entry name" value="Hypothetical protein af1432"/>
    <property type="match status" value="1"/>
</dbReference>
<evidence type="ECO:0000256" key="1">
    <source>
        <dbReference type="ARBA" id="ARBA00022722"/>
    </source>
</evidence>
<dbReference type="SMART" id="SM00471">
    <property type="entry name" value="HDc"/>
    <property type="match status" value="1"/>
</dbReference>
<keyword evidence="3 5" id="KW-0378">Hydrolase</keyword>
<dbReference type="Pfam" id="PF01966">
    <property type="entry name" value="HD"/>
    <property type="match status" value="1"/>
</dbReference>
<dbReference type="CDD" id="cd22431">
    <property type="entry name" value="KH-I_RNaseY"/>
    <property type="match status" value="1"/>
</dbReference>
<dbReference type="PANTHER" id="PTHR12826">
    <property type="entry name" value="RIBONUCLEASE Y"/>
    <property type="match status" value="1"/>
</dbReference>
<dbReference type="PATRIC" id="fig|1703775.3.peg.3484"/>
<dbReference type="NCBIfam" id="TIGR00277">
    <property type="entry name" value="HDIG"/>
    <property type="match status" value="1"/>
</dbReference>
<dbReference type="GO" id="GO:0005886">
    <property type="term" value="C:plasma membrane"/>
    <property type="evidence" value="ECO:0007669"/>
    <property type="project" value="UniProtKB-SubCell"/>
</dbReference>
<evidence type="ECO:0000259" key="8">
    <source>
        <dbReference type="PROSITE" id="PS51831"/>
    </source>
</evidence>
<dbReference type="HAMAP" id="MF_00335">
    <property type="entry name" value="RNase_Y"/>
    <property type="match status" value="1"/>
</dbReference>
<keyword evidence="4 5" id="KW-0694">RNA-binding</keyword>
<feature type="transmembrane region" description="Helical" evidence="5">
    <location>
        <begin position="6"/>
        <end position="26"/>
    </location>
</feature>
<comment type="subcellular location">
    <subcellularLocation>
        <location evidence="5">Cell membrane</location>
        <topology evidence="5">Single-pass membrane protein</topology>
    </subcellularLocation>
</comment>
<dbReference type="InterPro" id="IPR004088">
    <property type="entry name" value="KH_dom_type_1"/>
</dbReference>
<protein>
    <recommendedName>
        <fullName evidence="5 6">Ribonuclease Y</fullName>
        <shortName evidence="5">RNase Y</shortName>
        <ecNumber evidence="5 6">3.1.-.-</ecNumber>
    </recommendedName>
</protein>
<gene>
    <name evidence="5" type="primary">rny</name>
    <name evidence="9" type="ORF">AMJ44_08890</name>
</gene>
<comment type="function">
    <text evidence="5">Endoribonuclease that initiates mRNA decay.</text>
</comment>
<evidence type="ECO:0000256" key="5">
    <source>
        <dbReference type="HAMAP-Rule" id="MF_00335"/>
    </source>
</evidence>
<proteinExistence type="inferred from homology"/>
<reference evidence="9 10" key="1">
    <citation type="journal article" date="2015" name="Microbiome">
        <title>Genomic resolution of linkages in carbon, nitrogen, and sulfur cycling among widespread estuary sediment bacteria.</title>
        <authorList>
            <person name="Baker B.J."/>
            <person name="Lazar C.S."/>
            <person name="Teske A.P."/>
            <person name="Dick G.J."/>
        </authorList>
    </citation>
    <scope>NUCLEOTIDE SEQUENCE [LARGE SCALE GENOMIC DNA]</scope>
    <source>
        <strain evidence="9">DG_54_3</strain>
    </source>
</reference>
<dbReference type="InterPro" id="IPR006674">
    <property type="entry name" value="HD_domain"/>
</dbReference>
<sequence>MELNILLYIIIGALLVFGLALVYLMLRRRLAEQKIKIAEETAKRVLEDAKKEAERTRKEALLEAKDQSLKLRAEFEKESKERKAELSTLERRLDSREDRLQSKEKEIEDKEKKIKKVQEDLLKLKEGLQKARDQLIQALEKVAALSREEAKQELLSKLDKELEEETAKRIKAHEEKIKQESEKKAREILATAIQRCAVDHVVETTTSVVELPSDEMKGRIIGREGRNIRAFETLTGVDLIVDDTPEAVILSSFNPLRRETARLTLQKLIADGRIHPARVEEMYKKTQEEIKATMWEYGEQATIETGVRGLPPVLIQLLGRLHYRTSYGQNVLQHSIEMTHLAGMLASELGVNVNLAKRAALLHDIGKAIDQEVEGTHVKLGVMFAQKAGESPEVLHAMEAHHEDVEAKTIEAVIVQVCDAISAARPGARRDTLEAYIKRLEKLESVAKAFPGVEKCYAIQAGREVRVIVQPEKIDDAAATKLAHDIAKKIEAELEYPGEVKVTVIRETRASGTAK</sequence>
<dbReference type="FunFam" id="1.10.3210.10:FF:000013">
    <property type="entry name" value="Ribonuclease Y"/>
    <property type="match status" value="1"/>
</dbReference>
<dbReference type="EMBL" id="LIZX01000090">
    <property type="protein sequence ID" value="KPJ66120.1"/>
    <property type="molecule type" value="Genomic_DNA"/>
</dbReference>
<dbReference type="GO" id="GO:0004521">
    <property type="term" value="F:RNA endonuclease activity"/>
    <property type="evidence" value="ECO:0007669"/>
    <property type="project" value="UniProtKB-UniRule"/>
</dbReference>
<keyword evidence="5" id="KW-1133">Transmembrane helix</keyword>
<dbReference type="SMART" id="SM00322">
    <property type="entry name" value="KH"/>
    <property type="match status" value="1"/>
</dbReference>
<keyword evidence="5" id="KW-1003">Cell membrane</keyword>
<evidence type="ECO:0000256" key="7">
    <source>
        <dbReference type="SAM" id="Coils"/>
    </source>
</evidence>
<comment type="similarity">
    <text evidence="5">Belongs to the RNase Y family.</text>
</comment>